<keyword evidence="6 7" id="KW-0819">tRNA processing</keyword>
<keyword evidence="5 7" id="KW-0949">S-adenosyl-L-methionine</keyword>
<dbReference type="Gene3D" id="3.40.50.150">
    <property type="entry name" value="Vaccinia Virus protein VP39"/>
    <property type="match status" value="1"/>
</dbReference>
<sequence length="212" mass="25349">MRLRKKHFAIPEMKENPYVIFDGKKYKGKWKDVFGNDNDIYLEIGAGKGTFTATSALENSNINYIMIEMETNAFIYATRKILDYNLKNVIALPMNAKDILEYFGEDEVSRIYINFCNPWPKLKHQKRRLTYPDFLEKYRIILKEGSQIYLKTDHKEFFEDSLKYFQEQKFVGLISDFNMKEEDYPLNIETEYEKKWRAENKPICLGVFEKYS</sequence>
<evidence type="ECO:0000256" key="7">
    <source>
        <dbReference type="HAMAP-Rule" id="MF_01057"/>
    </source>
</evidence>
<dbReference type="GO" id="GO:0008176">
    <property type="term" value="F:tRNA (guanine(46)-N7)-methyltransferase activity"/>
    <property type="evidence" value="ECO:0007669"/>
    <property type="project" value="UniProtKB-UniRule"/>
</dbReference>
<dbReference type="EC" id="2.1.1.33" evidence="7"/>
<feature type="binding site" evidence="7">
    <location>
        <position position="68"/>
    </location>
    <ligand>
        <name>S-adenosyl-L-methionine</name>
        <dbReference type="ChEBI" id="CHEBI:59789"/>
    </ligand>
</feature>
<dbReference type="Proteomes" id="UP000255517">
    <property type="component" value="Unassembled WGS sequence"/>
</dbReference>
<keyword evidence="3 7" id="KW-0489">Methyltransferase</keyword>
<protein>
    <recommendedName>
        <fullName evidence="7">tRNA (guanine-N(7)-)-methyltransferase</fullName>
        <ecNumber evidence="7">2.1.1.33</ecNumber>
    </recommendedName>
    <alternativeName>
        <fullName evidence="7">tRNA (guanine(46)-N(7))-methyltransferase</fullName>
    </alternativeName>
    <alternativeName>
        <fullName evidence="7">tRNA(m7G46)-methyltransferase</fullName>
    </alternativeName>
</protein>
<evidence type="ECO:0000256" key="2">
    <source>
        <dbReference type="ARBA" id="ARBA00003015"/>
    </source>
</evidence>
<dbReference type="InterPro" id="IPR055361">
    <property type="entry name" value="tRNA_methyltr_TrmB_bact"/>
</dbReference>
<evidence type="ECO:0000256" key="6">
    <source>
        <dbReference type="ARBA" id="ARBA00022694"/>
    </source>
</evidence>
<dbReference type="CDD" id="cd02440">
    <property type="entry name" value="AdoMet_MTases"/>
    <property type="match status" value="1"/>
</dbReference>
<evidence type="ECO:0000313" key="9">
    <source>
        <dbReference type="Proteomes" id="UP000255517"/>
    </source>
</evidence>
<feature type="binding site" evidence="7">
    <location>
        <begin position="190"/>
        <end position="193"/>
    </location>
    <ligand>
        <name>substrate</name>
    </ligand>
</feature>
<feature type="binding site" evidence="7">
    <location>
        <position position="117"/>
    </location>
    <ligand>
        <name>S-adenosyl-L-methionine</name>
        <dbReference type="ChEBI" id="CHEBI:59789"/>
    </ligand>
</feature>
<dbReference type="InterPro" id="IPR029063">
    <property type="entry name" value="SAM-dependent_MTases_sf"/>
</dbReference>
<evidence type="ECO:0000256" key="5">
    <source>
        <dbReference type="ARBA" id="ARBA00022691"/>
    </source>
</evidence>
<dbReference type="NCBIfam" id="NF001080">
    <property type="entry name" value="PRK00121.2-2"/>
    <property type="match status" value="1"/>
</dbReference>
<feature type="binding site" evidence="7">
    <location>
        <position position="121"/>
    </location>
    <ligand>
        <name>substrate</name>
    </ligand>
</feature>
<feature type="binding site" evidence="7">
    <location>
        <position position="43"/>
    </location>
    <ligand>
        <name>S-adenosyl-L-methionine</name>
        <dbReference type="ChEBI" id="CHEBI:59789"/>
    </ligand>
</feature>
<evidence type="ECO:0000256" key="4">
    <source>
        <dbReference type="ARBA" id="ARBA00022679"/>
    </source>
</evidence>
<dbReference type="GO" id="GO:0043527">
    <property type="term" value="C:tRNA methyltransferase complex"/>
    <property type="evidence" value="ECO:0007669"/>
    <property type="project" value="TreeGrafter"/>
</dbReference>
<keyword evidence="4 7" id="KW-0808">Transferase</keyword>
<dbReference type="UniPathway" id="UPA00989"/>
<comment type="catalytic activity">
    <reaction evidence="1 7">
        <text>guanosine(46) in tRNA + S-adenosyl-L-methionine = N(7)-methylguanosine(46) in tRNA + S-adenosyl-L-homocysteine</text>
        <dbReference type="Rhea" id="RHEA:42708"/>
        <dbReference type="Rhea" id="RHEA-COMP:10188"/>
        <dbReference type="Rhea" id="RHEA-COMP:10189"/>
        <dbReference type="ChEBI" id="CHEBI:57856"/>
        <dbReference type="ChEBI" id="CHEBI:59789"/>
        <dbReference type="ChEBI" id="CHEBI:74269"/>
        <dbReference type="ChEBI" id="CHEBI:74480"/>
        <dbReference type="EC" id="2.1.1.33"/>
    </reaction>
</comment>
<gene>
    <name evidence="7 8" type="primary">trmB</name>
    <name evidence="8" type="ORF">NCTC13149_01018</name>
</gene>
<organism evidence="8 9">
    <name type="scientific">Peptoniphilus lacrimalis</name>
    <dbReference type="NCBI Taxonomy" id="33031"/>
    <lineage>
        <taxon>Bacteria</taxon>
        <taxon>Bacillati</taxon>
        <taxon>Bacillota</taxon>
        <taxon>Tissierellia</taxon>
        <taxon>Tissierellales</taxon>
        <taxon>Peptoniphilaceae</taxon>
        <taxon>Peptoniphilus</taxon>
    </lineage>
</organism>
<dbReference type="InterPro" id="IPR003358">
    <property type="entry name" value="tRNA_(Gua-N-7)_MeTrfase_Trmb"/>
</dbReference>
<feature type="binding site" evidence="7">
    <location>
        <position position="95"/>
    </location>
    <ligand>
        <name>S-adenosyl-L-methionine</name>
        <dbReference type="ChEBI" id="CHEBI:59789"/>
    </ligand>
</feature>
<evidence type="ECO:0000313" key="8">
    <source>
        <dbReference type="EMBL" id="SUB57186.1"/>
    </source>
</evidence>
<dbReference type="AlphaFoldDB" id="A0A379C6F0"/>
<dbReference type="OrthoDB" id="9802090at2"/>
<dbReference type="Pfam" id="PF02390">
    <property type="entry name" value="Methyltransf_4"/>
    <property type="match status" value="1"/>
</dbReference>
<dbReference type="HAMAP" id="MF_01057">
    <property type="entry name" value="tRNA_methyltr_TrmB"/>
    <property type="match status" value="1"/>
</dbReference>
<dbReference type="NCBIfam" id="TIGR00091">
    <property type="entry name" value="tRNA (guanosine(46)-N7)-methyltransferase TrmB"/>
    <property type="match status" value="1"/>
</dbReference>
<dbReference type="PROSITE" id="PS51625">
    <property type="entry name" value="SAM_MT_TRMB"/>
    <property type="match status" value="1"/>
</dbReference>
<comment type="pathway">
    <text evidence="7">tRNA modification; N(7)-methylguanine-tRNA biosynthesis.</text>
</comment>
<dbReference type="STRING" id="1122949.GCA_000378725_01127"/>
<dbReference type="RefSeq" id="WP_019034873.1">
    <property type="nucleotide sequence ID" value="NZ_CAMUOS010000001.1"/>
</dbReference>
<comment type="similarity">
    <text evidence="7">Belongs to the class I-like SAM-binding methyltransferase superfamily. TrmB family.</text>
</comment>
<dbReference type="SUPFAM" id="SSF53335">
    <property type="entry name" value="S-adenosyl-L-methionine-dependent methyltransferases"/>
    <property type="match status" value="1"/>
</dbReference>
<dbReference type="PANTHER" id="PTHR23417:SF14">
    <property type="entry name" value="PENTACOTRIPEPTIDE-REPEAT REGION OF PRORP DOMAIN-CONTAINING PROTEIN"/>
    <property type="match status" value="1"/>
</dbReference>
<evidence type="ECO:0000256" key="3">
    <source>
        <dbReference type="ARBA" id="ARBA00022603"/>
    </source>
</evidence>
<reference evidence="8 9" key="1">
    <citation type="submission" date="2018-06" db="EMBL/GenBank/DDBJ databases">
        <authorList>
            <consortium name="Pathogen Informatics"/>
            <person name="Doyle S."/>
        </authorList>
    </citation>
    <scope>NUCLEOTIDE SEQUENCE [LARGE SCALE GENOMIC DNA]</scope>
    <source>
        <strain evidence="8 9">NCTC13149</strain>
    </source>
</reference>
<dbReference type="EMBL" id="UGSZ01000001">
    <property type="protein sequence ID" value="SUB57186.1"/>
    <property type="molecule type" value="Genomic_DNA"/>
</dbReference>
<evidence type="ECO:0000256" key="1">
    <source>
        <dbReference type="ARBA" id="ARBA00000142"/>
    </source>
</evidence>
<proteinExistence type="inferred from homology"/>
<comment type="function">
    <text evidence="2 7">Catalyzes the formation of N(7)-methylguanine at position 46 (m7G46) in tRNA.</text>
</comment>
<comment type="caution">
    <text evidence="7">Lacks conserved residue(s) required for the propagation of feature annotation.</text>
</comment>
<name>A0A379C6F0_9FIRM</name>
<accession>A0A379C6F0</accession>
<feature type="binding site" evidence="7">
    <location>
        <position position="153"/>
    </location>
    <ligand>
        <name>substrate</name>
    </ligand>
</feature>
<dbReference type="PANTHER" id="PTHR23417">
    <property type="entry name" value="3-DEOXY-D-MANNO-OCTULOSONIC-ACID TRANSFERASE/TRNA GUANINE-N 7 - -METHYLTRANSFERASE"/>
    <property type="match status" value="1"/>
</dbReference>